<dbReference type="SUPFAM" id="SSF49899">
    <property type="entry name" value="Concanavalin A-like lectins/glucanases"/>
    <property type="match status" value="1"/>
</dbReference>
<dbReference type="RefSeq" id="WP_114498325.1">
    <property type="nucleotide sequence ID" value="NZ_QPJW01000011.1"/>
</dbReference>
<evidence type="ECO:0000256" key="3">
    <source>
        <dbReference type="ARBA" id="ARBA00023295"/>
    </source>
</evidence>
<keyword evidence="9" id="KW-1185">Reference proteome</keyword>
<evidence type="ECO:0000313" key="9">
    <source>
        <dbReference type="Proteomes" id="UP000253090"/>
    </source>
</evidence>
<comment type="caution">
    <text evidence="8">The sequence shown here is derived from an EMBL/GenBank/DDBJ whole genome shotgun (WGS) entry which is preliminary data.</text>
</comment>
<organism evidence="8 9">
    <name type="scientific">Fontibacillus phaseoli</name>
    <dbReference type="NCBI Taxonomy" id="1416533"/>
    <lineage>
        <taxon>Bacteria</taxon>
        <taxon>Bacillati</taxon>
        <taxon>Bacillota</taxon>
        <taxon>Bacilli</taxon>
        <taxon>Bacillales</taxon>
        <taxon>Paenibacillaceae</taxon>
        <taxon>Fontibacillus</taxon>
    </lineage>
</organism>
<feature type="site" description="Important for catalytic activity, responsible for pKa modulation of the active site Glu and correct orientation of both the proton donor and substrate" evidence="5">
    <location>
        <position position="125"/>
    </location>
</feature>
<dbReference type="Gene3D" id="2.115.10.20">
    <property type="entry name" value="Glycosyl hydrolase domain, family 43"/>
    <property type="match status" value="1"/>
</dbReference>
<name>A0A369B5G0_9BACL</name>
<dbReference type="PANTHER" id="PTHR42812">
    <property type="entry name" value="BETA-XYLOSIDASE"/>
    <property type="match status" value="1"/>
</dbReference>
<protein>
    <submittedName>
        <fullName evidence="8">Alpha-N-arabinofuranosidase</fullName>
    </submittedName>
</protein>
<keyword evidence="3 6" id="KW-0326">Glycosidase</keyword>
<evidence type="ECO:0000256" key="6">
    <source>
        <dbReference type="RuleBase" id="RU361187"/>
    </source>
</evidence>
<evidence type="ECO:0000256" key="4">
    <source>
        <dbReference type="PIRSR" id="PIRSR606710-1"/>
    </source>
</evidence>
<dbReference type="OrthoDB" id="9801455at2"/>
<dbReference type="EMBL" id="QPJW01000011">
    <property type="protein sequence ID" value="RCX16749.1"/>
    <property type="molecule type" value="Genomic_DNA"/>
</dbReference>
<dbReference type="Proteomes" id="UP000253090">
    <property type="component" value="Unassembled WGS sequence"/>
</dbReference>
<feature type="domain" description="Beta-xylosidase C-terminal Concanavalin A-like" evidence="7">
    <location>
        <begin position="333"/>
        <end position="527"/>
    </location>
</feature>
<sequence length="530" mass="58182">MTKQSASYSNPVLPGFYPDPSIARARDDFYLVCSSFEYFPGVPIFHSRDLIHWEQIGHVLDRTSQLDLAGRKSSDGIYAPTLRYQDGTFFMITTDVRGIGNFYVTATDPAGPWSDPILVPYGGIDPSLFFDDDGKVYVTAQQGVDYNSHVIQYEIDIATGKALSEPVVIWRGDGGPWTEGPHLYKINGMYYIMTASGGTAKDHREIIGRSSSPYGPFELYGQPILTHRSIEHPIQYLGHADLVEDGNGDWWAVFLGVRLVDSGYSVLGRETFLAPVTWNEAGWPMIDNNEGTVNLNMSVSGVPEQDLAASPMPEMEGYLGPKGIAGARVLGSKDDFESDELGLAWTFLRSPMEGSWSLAERAGWLALHGQAAGLSDLGRTTFVGRRQQHVQAAYSTCLQFSPQDGEEAGLCARRDEHAHYEIALKRVNGRNVVTALLTIRGETHAAGEVQVDGNQIWLKIEADVTAYTLFYSLGGQNWSRLAIGPARALSPEDFVNKMCFTGVVIGLYASGNGKPSSGPAYFDWFETEIG</sequence>
<dbReference type="InterPro" id="IPR051795">
    <property type="entry name" value="Glycosyl_Hydrlase_43"/>
</dbReference>
<evidence type="ECO:0000256" key="5">
    <source>
        <dbReference type="PIRSR" id="PIRSR606710-2"/>
    </source>
</evidence>
<dbReference type="InterPro" id="IPR006710">
    <property type="entry name" value="Glyco_hydro_43"/>
</dbReference>
<feature type="active site" description="Proton donor" evidence="4">
    <location>
        <position position="179"/>
    </location>
</feature>
<accession>A0A369B5G0</accession>
<dbReference type="InterPro" id="IPR013320">
    <property type="entry name" value="ConA-like_dom_sf"/>
</dbReference>
<dbReference type="AlphaFoldDB" id="A0A369B5G0"/>
<proteinExistence type="inferred from homology"/>
<dbReference type="InterPro" id="IPR023296">
    <property type="entry name" value="Glyco_hydro_beta-prop_sf"/>
</dbReference>
<dbReference type="PANTHER" id="PTHR42812:SF12">
    <property type="entry name" value="BETA-XYLOSIDASE-RELATED"/>
    <property type="match status" value="1"/>
</dbReference>
<keyword evidence="2 6" id="KW-0378">Hydrolase</keyword>
<dbReference type="Pfam" id="PF04616">
    <property type="entry name" value="Glyco_hydro_43"/>
    <property type="match status" value="1"/>
</dbReference>
<dbReference type="GO" id="GO:0005975">
    <property type="term" value="P:carbohydrate metabolic process"/>
    <property type="evidence" value="ECO:0007669"/>
    <property type="project" value="InterPro"/>
</dbReference>
<dbReference type="InterPro" id="IPR041542">
    <property type="entry name" value="GH43_C2"/>
</dbReference>
<evidence type="ECO:0000313" key="8">
    <source>
        <dbReference type="EMBL" id="RCX16749.1"/>
    </source>
</evidence>
<dbReference type="GO" id="GO:0004553">
    <property type="term" value="F:hydrolase activity, hydrolyzing O-glycosyl compounds"/>
    <property type="evidence" value="ECO:0007669"/>
    <property type="project" value="InterPro"/>
</dbReference>
<dbReference type="CDD" id="cd18617">
    <property type="entry name" value="GH43_XynB-like"/>
    <property type="match status" value="1"/>
</dbReference>
<evidence type="ECO:0000256" key="2">
    <source>
        <dbReference type="ARBA" id="ARBA00022801"/>
    </source>
</evidence>
<dbReference type="Gene3D" id="2.60.120.200">
    <property type="match status" value="1"/>
</dbReference>
<reference evidence="8 9" key="1">
    <citation type="submission" date="2018-07" db="EMBL/GenBank/DDBJ databases">
        <title>Genomic Encyclopedia of Type Strains, Phase III (KMG-III): the genomes of soil and plant-associated and newly described type strains.</title>
        <authorList>
            <person name="Whitman W."/>
        </authorList>
    </citation>
    <scope>NUCLEOTIDE SEQUENCE [LARGE SCALE GENOMIC DNA]</scope>
    <source>
        <strain evidence="8 9">CECT 8333</strain>
    </source>
</reference>
<dbReference type="Pfam" id="PF17851">
    <property type="entry name" value="GH43_C2"/>
    <property type="match status" value="1"/>
</dbReference>
<comment type="similarity">
    <text evidence="1 6">Belongs to the glycosyl hydrolase 43 family.</text>
</comment>
<gene>
    <name evidence="8" type="ORF">DFP94_11196</name>
</gene>
<feature type="active site" description="Proton acceptor" evidence="4">
    <location>
        <position position="19"/>
    </location>
</feature>
<dbReference type="SUPFAM" id="SSF75005">
    <property type="entry name" value="Arabinanase/levansucrase/invertase"/>
    <property type="match status" value="1"/>
</dbReference>
<evidence type="ECO:0000256" key="1">
    <source>
        <dbReference type="ARBA" id="ARBA00009865"/>
    </source>
</evidence>
<evidence type="ECO:0000259" key="7">
    <source>
        <dbReference type="Pfam" id="PF17851"/>
    </source>
</evidence>